<keyword evidence="2" id="KW-1185">Reference proteome</keyword>
<name>A0A1G6Q5Y1_9GAMM</name>
<reference evidence="2" key="1">
    <citation type="submission" date="2016-10" db="EMBL/GenBank/DDBJ databases">
        <authorList>
            <person name="Varghese N."/>
            <person name="Submissions S."/>
        </authorList>
    </citation>
    <scope>NUCLEOTIDE SEQUENCE [LARGE SCALE GENOMIC DNA]</scope>
    <source>
        <strain evidence="2">DSM 26382</strain>
    </source>
</reference>
<dbReference type="GeneID" id="57608940"/>
<sequence>MTCEQIVLNPVVTATHVAVRGLEHHDVPLLESLALKLADMADFVEEINQSEWSAWVDALTQQEWLVFIFLDQQQFLDLTQCGRALRVSRTSIETVMD</sequence>
<evidence type="ECO:0000313" key="2">
    <source>
        <dbReference type="Proteomes" id="UP000199467"/>
    </source>
</evidence>
<proteinExistence type="predicted"/>
<evidence type="ECO:0000313" key="1">
    <source>
        <dbReference type="EMBL" id="SDC87872.1"/>
    </source>
</evidence>
<dbReference type="RefSeq" id="WP_017362444.1">
    <property type="nucleotide sequence ID" value="NZ_FMZQ01000007.1"/>
</dbReference>
<protein>
    <submittedName>
        <fullName evidence="1">Uncharacterized protein</fullName>
    </submittedName>
</protein>
<organism evidence="1 2">
    <name type="scientific">Ectopseudomonas chengduensis</name>
    <dbReference type="NCBI Taxonomy" id="489632"/>
    <lineage>
        <taxon>Bacteria</taxon>
        <taxon>Pseudomonadati</taxon>
        <taxon>Pseudomonadota</taxon>
        <taxon>Gammaproteobacteria</taxon>
        <taxon>Pseudomonadales</taxon>
        <taxon>Pseudomonadaceae</taxon>
        <taxon>Ectopseudomonas</taxon>
    </lineage>
</organism>
<dbReference type="EMBL" id="FMZQ01000007">
    <property type="protein sequence ID" value="SDC87872.1"/>
    <property type="molecule type" value="Genomic_DNA"/>
</dbReference>
<dbReference type="AlphaFoldDB" id="A0A1G6Q5Y1"/>
<accession>A0A1G6Q5Y1</accession>
<dbReference type="Proteomes" id="UP000199467">
    <property type="component" value="Unassembled WGS sequence"/>
</dbReference>
<gene>
    <name evidence="1" type="ORF">SAMN05216576_107282</name>
</gene>